<gene>
    <name evidence="3" type="ORF">niasHT_002608</name>
</gene>
<dbReference type="Proteomes" id="UP001620626">
    <property type="component" value="Unassembled WGS sequence"/>
</dbReference>
<feature type="transmembrane region" description="Helical" evidence="1">
    <location>
        <begin position="108"/>
        <end position="129"/>
    </location>
</feature>
<keyword evidence="4" id="KW-1185">Reference proteome</keyword>
<feature type="signal peptide" evidence="2">
    <location>
        <begin position="1"/>
        <end position="22"/>
    </location>
</feature>
<reference evidence="3 4" key="1">
    <citation type="submission" date="2024-10" db="EMBL/GenBank/DDBJ databases">
        <authorList>
            <person name="Kim D."/>
        </authorList>
    </citation>
    <scope>NUCLEOTIDE SEQUENCE [LARGE SCALE GENOMIC DNA]</scope>
    <source>
        <strain evidence="3">BH-2024</strain>
    </source>
</reference>
<feature type="chain" id="PRO_5044775220" evidence="2">
    <location>
        <begin position="23"/>
        <end position="130"/>
    </location>
</feature>
<organism evidence="3 4">
    <name type="scientific">Heterodera trifolii</name>
    <dbReference type="NCBI Taxonomy" id="157864"/>
    <lineage>
        <taxon>Eukaryota</taxon>
        <taxon>Metazoa</taxon>
        <taxon>Ecdysozoa</taxon>
        <taxon>Nematoda</taxon>
        <taxon>Chromadorea</taxon>
        <taxon>Rhabditida</taxon>
        <taxon>Tylenchina</taxon>
        <taxon>Tylenchomorpha</taxon>
        <taxon>Tylenchoidea</taxon>
        <taxon>Heteroderidae</taxon>
        <taxon>Heteroderinae</taxon>
        <taxon>Heterodera</taxon>
    </lineage>
</organism>
<accession>A0ABD2M0E5</accession>
<keyword evidence="1" id="KW-0812">Transmembrane</keyword>
<dbReference type="AlphaFoldDB" id="A0ABD2M0E5"/>
<dbReference type="InterPro" id="IPR045860">
    <property type="entry name" value="Snake_toxin-like_sf"/>
</dbReference>
<evidence type="ECO:0000313" key="3">
    <source>
        <dbReference type="EMBL" id="KAL3120980.1"/>
    </source>
</evidence>
<dbReference type="EMBL" id="JBICBT010000202">
    <property type="protein sequence ID" value="KAL3120980.1"/>
    <property type="molecule type" value="Genomic_DNA"/>
</dbReference>
<dbReference type="SUPFAM" id="SSF57302">
    <property type="entry name" value="Snake toxin-like"/>
    <property type="match status" value="1"/>
</dbReference>
<evidence type="ECO:0000256" key="1">
    <source>
        <dbReference type="SAM" id="Phobius"/>
    </source>
</evidence>
<sequence length="130" mass="13785">MSAPSAAFFLLTLVLLVPTANAIRCYAGSENKQEISYIEGFCGLNRDGCVKIDCATSSIVGSSIKIKGCLKDKMACGRTYSTQTERDCKVYCCTSDLCNGVLAMQPIAIGRAVLVPLMIGILAAAFGILF</sequence>
<keyword evidence="1" id="KW-1133">Transmembrane helix</keyword>
<proteinExistence type="predicted"/>
<keyword evidence="2" id="KW-0732">Signal</keyword>
<comment type="caution">
    <text evidence="3">The sequence shown here is derived from an EMBL/GenBank/DDBJ whole genome shotgun (WGS) entry which is preliminary data.</text>
</comment>
<keyword evidence="1" id="KW-0472">Membrane</keyword>
<protein>
    <submittedName>
        <fullName evidence="3">Uncharacterized protein</fullName>
    </submittedName>
</protein>
<evidence type="ECO:0000313" key="4">
    <source>
        <dbReference type="Proteomes" id="UP001620626"/>
    </source>
</evidence>
<name>A0ABD2M0E5_9BILA</name>
<evidence type="ECO:0000256" key="2">
    <source>
        <dbReference type="SAM" id="SignalP"/>
    </source>
</evidence>